<dbReference type="PANTHER" id="PTHR38784:SF1">
    <property type="entry name" value="SUCROSE PHOSPHORYLASE"/>
    <property type="match status" value="1"/>
</dbReference>
<dbReference type="PANTHER" id="PTHR38784">
    <property type="entry name" value="SUCROSE PHOSPHORYLASE"/>
    <property type="match status" value="1"/>
</dbReference>
<dbReference type="SMART" id="SM01322">
    <property type="entry name" value="YaeQ"/>
    <property type="match status" value="1"/>
</dbReference>
<dbReference type="InterPro" id="IPR038590">
    <property type="entry name" value="YaeQ_sf"/>
</dbReference>
<protein>
    <recommendedName>
        <fullName evidence="3">YaeQ family protein</fullName>
    </recommendedName>
</protein>
<dbReference type="SUPFAM" id="SSF52980">
    <property type="entry name" value="Restriction endonuclease-like"/>
    <property type="match status" value="1"/>
</dbReference>
<proteinExistence type="predicted"/>
<evidence type="ECO:0000313" key="1">
    <source>
        <dbReference type="EMBL" id="EEO28774.1"/>
    </source>
</evidence>
<accession>C3X6D8</accession>
<keyword evidence="2" id="KW-1185">Reference proteome</keyword>
<evidence type="ECO:0000313" key="2">
    <source>
        <dbReference type="Proteomes" id="UP000003973"/>
    </source>
</evidence>
<dbReference type="InterPro" id="IPR011335">
    <property type="entry name" value="Restrct_endonuc-II-like"/>
</dbReference>
<dbReference type="EMBL" id="ACDP02000003">
    <property type="protein sequence ID" value="EEO28774.1"/>
    <property type="molecule type" value="Genomic_DNA"/>
</dbReference>
<organism evidence="1 2">
    <name type="scientific">Oxalobacter paraformigenes</name>
    <dbReference type="NCBI Taxonomy" id="556268"/>
    <lineage>
        <taxon>Bacteria</taxon>
        <taxon>Pseudomonadati</taxon>
        <taxon>Pseudomonadota</taxon>
        <taxon>Betaproteobacteria</taxon>
        <taxon>Burkholderiales</taxon>
        <taxon>Oxalobacteraceae</taxon>
        <taxon>Oxalobacter</taxon>
    </lineage>
</organism>
<dbReference type="Proteomes" id="UP000003973">
    <property type="component" value="Unassembled WGS sequence"/>
</dbReference>
<comment type="caution">
    <text evidence="1">The sequence shown here is derived from an EMBL/GenBank/DDBJ whole genome shotgun (WGS) entry which is preliminary data.</text>
</comment>
<sequence length="188" mass="21661">MALSASIFKIALQVSDLDRQHYGSYSLTVARHPSETDERMMVRLLAFMQYADERLVFSKGLSETDEPDLWIRSFSGHPELWIEVGMPTVKRIVSGGRKADKIAVFAYGRSAEQWWKKNRDDLEKVRNLELVVLPVSLTEALAKRAERSMQWQCLVQDRQMNLINDGETFELDLENCVRLPLSGRNPLF</sequence>
<dbReference type="Gene3D" id="3.10.640.10">
    <property type="entry name" value="Restriction endonuclease-like alpha-beta roll domain"/>
    <property type="match status" value="1"/>
</dbReference>
<gene>
    <name evidence="1" type="ORF">OFAG_01927</name>
</gene>
<name>C3X6D8_9BURK</name>
<dbReference type="PIRSF" id="PIRSF011484">
    <property type="entry name" value="YaeQ"/>
    <property type="match status" value="1"/>
</dbReference>
<dbReference type="InterPro" id="IPR009822">
    <property type="entry name" value="YaeQ"/>
</dbReference>
<dbReference type="RefSeq" id="WP_005878748.1">
    <property type="nucleotide sequence ID" value="NZ_CABMNL010000001.1"/>
</dbReference>
<dbReference type="Pfam" id="PF07152">
    <property type="entry name" value="YaeQ"/>
    <property type="match status" value="1"/>
</dbReference>
<evidence type="ECO:0008006" key="3">
    <source>
        <dbReference type="Google" id="ProtNLM"/>
    </source>
</evidence>
<dbReference type="eggNOG" id="COG4681">
    <property type="taxonomic scope" value="Bacteria"/>
</dbReference>
<dbReference type="HOGENOM" id="CLU_096741_0_0_4"/>
<dbReference type="AlphaFoldDB" id="C3X6D8"/>
<reference evidence="1" key="1">
    <citation type="submission" date="2011-10" db="EMBL/GenBank/DDBJ databases">
        <title>The Genome Sequence of Oxalobacter formigenes HOxBLS.</title>
        <authorList>
            <consortium name="The Broad Institute Genome Sequencing Platform"/>
            <person name="Earl A."/>
            <person name="Ward D."/>
            <person name="Feldgarden M."/>
            <person name="Gevers D."/>
            <person name="Allison M.J."/>
            <person name="Humphrey S."/>
            <person name="Young S.K."/>
            <person name="Zeng Q."/>
            <person name="Gargeya S."/>
            <person name="Fitzgerald M."/>
            <person name="Haas B."/>
            <person name="Abouelleil A."/>
            <person name="Alvarado L."/>
            <person name="Arachchi H.M."/>
            <person name="Berlin A."/>
            <person name="Brown A."/>
            <person name="Chapman S.B."/>
            <person name="Chen Z."/>
            <person name="Dunbar C."/>
            <person name="Freedman E."/>
            <person name="Gearin G."/>
            <person name="Goldberg J."/>
            <person name="Griggs A."/>
            <person name="Gujja S."/>
            <person name="Heiman D."/>
            <person name="Howarth C."/>
            <person name="Larson L."/>
            <person name="Lui A."/>
            <person name="MacDonald P.J.P."/>
            <person name="Montmayeur A."/>
            <person name="Murphy C."/>
            <person name="Neiman D."/>
            <person name="Pearson M."/>
            <person name="Priest M."/>
            <person name="Roberts A."/>
            <person name="Saif S."/>
            <person name="Shea T."/>
            <person name="Shenoy N."/>
            <person name="Sisk P."/>
            <person name="Stolte C."/>
            <person name="Sykes S."/>
            <person name="Wortman J."/>
            <person name="Nusbaum C."/>
            <person name="Birren B."/>
        </authorList>
    </citation>
    <scope>NUCLEOTIDE SEQUENCE [LARGE SCALE GENOMIC DNA]</scope>
    <source>
        <strain evidence="1">HOxBLS</strain>
    </source>
</reference>